<gene>
    <name evidence="2" type="ORF">ECRASSUSDP1_LOCUS10586</name>
</gene>
<evidence type="ECO:0000256" key="1">
    <source>
        <dbReference type="SAM" id="Phobius"/>
    </source>
</evidence>
<sequence>MIGFAQKVDQFFEINDSIFRNISQGAIDISVAQKGTGIRTRVKFENVTVEDWYLSFYSLIGILTNADLEISNCRFVRVTTVYNAAIIWGYSSNVEVIITDTLITQNSAITSVLFHLPRPVSVQCIRCNITNNFAVSNGVAFLDVGASAQFFDSEITDNHAYTIPVIDLSLAEKKSIFNNCRISNNSALSKDYIRNTLMKQSHFHPQFVWRILSRDWYFSSDGMIFDAAVISLMGEIDIVNGTIFSHQAMAVRAVDSFVKMEDVKMIDIQTQKDFIVSVQGSIDMTNITVDNFVMTGNFDILNALDSEVKMNGIHYERSQAQFMKSSFCSLTITDFKAQEISNISYLFRVISSSGIAIKNSTFKSISPSSALLNIHKSDVQLLEDVQISEISNNVMDFSSSEAELFNRISITNCSYAFLVSDSLIKDWRNSTFEQCGNFNIEQGGALYVVRSNITLQDSLFSQNKAKIGAAIAINCDINHQCINNLSRNIFDSNTAAVQGAGIYYNMNRPVMEGLEFFNNIAPYGKDIASYPFNILFSRTGGNRISISSVGSSISIKDSYEVRIVDYDNQTMNLIGTSSIKMRSEGSDSSIYVGGTDNALIVNGVANLSNFNFVATPGSQKIIYNVVSGHIDYNKINSLSDSVINPLRKVEKSGFVVDFRYCKPGEYETEAGQCRECSIKTYSLEWNSTSCKACMSNAECFGKDQVEINPGYWRKSQTSSHVVHCLRERSCLGGFNPDNEHPINCEKGYEGFLCSKCSIVDGEKYQPSSNHECLKCPSKLVNAIEFVAFQIVSLGFIYFIIILNIRKKSENQFSILMRIFTNYTQLIAAILSFNIKYPNLFSDMSSQTDRVNSPERTFFSFDCFIENNEIRIFAPSNGLFKLTLYLFLPIILLIIVSAGILVYRGVMHLYKPQMKHDLKRYIAISFICIVFIFHPTMTFQSLKVFQCAIVDDGDSRMMMHMDYKCYSGDHLRWIFLVGMPILIIWVIGMPFLAFIILFKKRDSLDGLQQQKYLLILYQGLKKDAFYWEFVNTLRKFFVLLFNVFLSTYDPYYRILGAIISLVILIRVQERLKPYKKDSNNKIEVIAVFAGIMTLYCTVVFVTDEDRLNSVYYGSLVLLFAVNTFFLVNWAYLVLCYLDYKHPCFVTFMRIYSFALCKNGSQFKQEIEEKKLLTFQSKNLRTIKKKKSRRRLRPKKLKKNEALKHQNKRYSLKQSAELFHKISSNNKSFASYHNETDGSRVDNTTVVIINPSQSNIAKSTRRVIRPSLKSVSEKSAE</sequence>
<dbReference type="EMBL" id="CAMPGE010010438">
    <property type="protein sequence ID" value="CAI2369287.1"/>
    <property type="molecule type" value="Genomic_DNA"/>
</dbReference>
<name>A0AAD1UIE5_EUPCR</name>
<keyword evidence="1" id="KW-1133">Transmembrane helix</keyword>
<dbReference type="CDD" id="cd00185">
    <property type="entry name" value="TNFRSF"/>
    <property type="match status" value="1"/>
</dbReference>
<dbReference type="Proteomes" id="UP001295684">
    <property type="component" value="Unassembled WGS sequence"/>
</dbReference>
<dbReference type="PANTHER" id="PTHR11319">
    <property type="entry name" value="G PROTEIN-COUPLED RECEPTOR-RELATED"/>
    <property type="match status" value="1"/>
</dbReference>
<feature type="transmembrane region" description="Helical" evidence="1">
    <location>
        <begin position="779"/>
        <end position="802"/>
    </location>
</feature>
<keyword evidence="1" id="KW-0472">Membrane</keyword>
<organism evidence="2 3">
    <name type="scientific">Euplotes crassus</name>
    <dbReference type="NCBI Taxonomy" id="5936"/>
    <lineage>
        <taxon>Eukaryota</taxon>
        <taxon>Sar</taxon>
        <taxon>Alveolata</taxon>
        <taxon>Ciliophora</taxon>
        <taxon>Intramacronucleata</taxon>
        <taxon>Spirotrichea</taxon>
        <taxon>Hypotrichia</taxon>
        <taxon>Euplotida</taxon>
        <taxon>Euplotidae</taxon>
        <taxon>Moneuplotes</taxon>
    </lineage>
</organism>
<feature type="transmembrane region" description="Helical" evidence="1">
    <location>
        <begin position="1113"/>
        <end position="1138"/>
    </location>
</feature>
<feature type="transmembrane region" description="Helical" evidence="1">
    <location>
        <begin position="883"/>
        <end position="905"/>
    </location>
</feature>
<evidence type="ECO:0000313" key="2">
    <source>
        <dbReference type="EMBL" id="CAI2369287.1"/>
    </source>
</evidence>
<dbReference type="InterPro" id="IPR011050">
    <property type="entry name" value="Pectin_lyase_fold/virulence"/>
</dbReference>
<keyword evidence="1" id="KW-0812">Transmembrane</keyword>
<comment type="caution">
    <text evidence="2">The sequence shown here is derived from an EMBL/GenBank/DDBJ whole genome shotgun (WGS) entry which is preliminary data.</text>
</comment>
<feature type="transmembrane region" description="Helical" evidence="1">
    <location>
        <begin position="972"/>
        <end position="997"/>
    </location>
</feature>
<dbReference type="PANTHER" id="PTHR11319:SF35">
    <property type="entry name" value="OUTER MEMBRANE PROTEIN PMPC-RELATED"/>
    <property type="match status" value="1"/>
</dbReference>
<proteinExistence type="predicted"/>
<keyword evidence="3" id="KW-1185">Reference proteome</keyword>
<protein>
    <submittedName>
        <fullName evidence="2">Uncharacterized protein</fullName>
    </submittedName>
</protein>
<feature type="transmembrane region" description="Helical" evidence="1">
    <location>
        <begin position="814"/>
        <end position="834"/>
    </location>
</feature>
<feature type="transmembrane region" description="Helical" evidence="1">
    <location>
        <begin position="1079"/>
        <end position="1101"/>
    </location>
</feature>
<reference evidence="2" key="1">
    <citation type="submission" date="2023-07" db="EMBL/GenBank/DDBJ databases">
        <authorList>
            <consortium name="AG Swart"/>
            <person name="Singh M."/>
            <person name="Singh A."/>
            <person name="Seah K."/>
            <person name="Emmerich C."/>
        </authorList>
    </citation>
    <scope>NUCLEOTIDE SEQUENCE</scope>
    <source>
        <strain evidence="2">DP1</strain>
    </source>
</reference>
<feature type="transmembrane region" description="Helical" evidence="1">
    <location>
        <begin position="917"/>
        <end position="935"/>
    </location>
</feature>
<dbReference type="AlphaFoldDB" id="A0AAD1UIE5"/>
<accession>A0AAD1UIE5</accession>
<dbReference type="SUPFAM" id="SSF51126">
    <property type="entry name" value="Pectin lyase-like"/>
    <property type="match status" value="2"/>
</dbReference>
<feature type="transmembrane region" description="Helical" evidence="1">
    <location>
        <begin position="1024"/>
        <end position="1044"/>
    </location>
</feature>
<feature type="transmembrane region" description="Helical" evidence="1">
    <location>
        <begin position="1050"/>
        <end position="1067"/>
    </location>
</feature>
<evidence type="ECO:0000313" key="3">
    <source>
        <dbReference type="Proteomes" id="UP001295684"/>
    </source>
</evidence>